<comment type="caution">
    <text evidence="9">The sequence shown here is derived from an EMBL/GenBank/DDBJ whole genome shotgun (WGS) entry which is preliminary data.</text>
</comment>
<dbReference type="InterPro" id="IPR023997">
    <property type="entry name" value="TonB-dep_OMP_SusC/RagA_CS"/>
</dbReference>
<comment type="similarity">
    <text evidence="7">Belongs to the TonB-dependent receptor family.</text>
</comment>
<evidence type="ECO:0000256" key="7">
    <source>
        <dbReference type="PROSITE-ProRule" id="PRU01360"/>
    </source>
</evidence>
<gene>
    <name evidence="9" type="ORF">HMPREF9446_00766</name>
</gene>
<keyword evidence="10" id="KW-1185">Reference proteome</keyword>
<dbReference type="Gene3D" id="2.60.40.1120">
    <property type="entry name" value="Carboxypeptidase-like, regulatory domain"/>
    <property type="match status" value="1"/>
</dbReference>
<dbReference type="InterPro" id="IPR008969">
    <property type="entry name" value="CarboxyPept-like_regulatory"/>
</dbReference>
<evidence type="ECO:0000259" key="8">
    <source>
        <dbReference type="Pfam" id="PF07715"/>
    </source>
</evidence>
<keyword evidence="2 7" id="KW-0813">Transport</keyword>
<keyword evidence="4 7" id="KW-0812">Transmembrane</keyword>
<keyword evidence="3 7" id="KW-1134">Transmembrane beta strand</keyword>
<evidence type="ECO:0000313" key="10">
    <source>
        <dbReference type="Proteomes" id="UP000003416"/>
    </source>
</evidence>
<dbReference type="PROSITE" id="PS52016">
    <property type="entry name" value="TONB_DEPENDENT_REC_3"/>
    <property type="match status" value="1"/>
</dbReference>
<dbReference type="Pfam" id="PF13715">
    <property type="entry name" value="CarbopepD_reg_2"/>
    <property type="match status" value="1"/>
</dbReference>
<feature type="domain" description="TonB-dependent receptor plug" evidence="8">
    <location>
        <begin position="171"/>
        <end position="299"/>
    </location>
</feature>
<dbReference type="InterPro" id="IPR039426">
    <property type="entry name" value="TonB-dep_rcpt-like"/>
</dbReference>
<keyword evidence="5 7" id="KW-0472">Membrane</keyword>
<dbReference type="SUPFAM" id="SSF56935">
    <property type="entry name" value="Porins"/>
    <property type="match status" value="1"/>
</dbReference>
<evidence type="ECO:0000256" key="1">
    <source>
        <dbReference type="ARBA" id="ARBA00004571"/>
    </source>
</evidence>
<dbReference type="InterPro" id="IPR012910">
    <property type="entry name" value="Plug_dom"/>
</dbReference>
<evidence type="ECO:0000256" key="2">
    <source>
        <dbReference type="ARBA" id="ARBA00022448"/>
    </source>
</evidence>
<dbReference type="Gene3D" id="2.40.170.20">
    <property type="entry name" value="TonB-dependent receptor, beta-barrel domain"/>
    <property type="match status" value="1"/>
</dbReference>
<name>F3PPX4_9BACE</name>
<dbReference type="Proteomes" id="UP000003416">
    <property type="component" value="Unassembled WGS sequence"/>
</dbReference>
<evidence type="ECO:0000313" key="9">
    <source>
        <dbReference type="EMBL" id="EGF59016.1"/>
    </source>
</evidence>
<keyword evidence="6 7" id="KW-0998">Cell outer membrane</keyword>
<evidence type="ECO:0000256" key="6">
    <source>
        <dbReference type="ARBA" id="ARBA00023237"/>
    </source>
</evidence>
<dbReference type="HOGENOM" id="CLU_004317_2_1_10"/>
<dbReference type="AlphaFoldDB" id="F3PPX4"/>
<reference evidence="9 10" key="1">
    <citation type="submission" date="2011-02" db="EMBL/GenBank/DDBJ databases">
        <authorList>
            <person name="Weinstock G."/>
            <person name="Sodergren E."/>
            <person name="Clifton S."/>
            <person name="Fulton L."/>
            <person name="Fulton B."/>
            <person name="Courtney L."/>
            <person name="Fronick C."/>
            <person name="Harrison M."/>
            <person name="Strong C."/>
            <person name="Farmer C."/>
            <person name="Delahaunty K."/>
            <person name="Markovic C."/>
            <person name="Hall O."/>
            <person name="Minx P."/>
            <person name="Tomlinson C."/>
            <person name="Mitreva M."/>
            <person name="Hou S."/>
            <person name="Chen J."/>
            <person name="Wollam A."/>
            <person name="Pepin K.H."/>
            <person name="Johnson M."/>
            <person name="Bhonagiri V."/>
            <person name="Zhang X."/>
            <person name="Suruliraj S."/>
            <person name="Warren W."/>
            <person name="Chinwalla A."/>
            <person name="Mardis E.R."/>
            <person name="Wilson R.K."/>
        </authorList>
    </citation>
    <scope>NUCLEOTIDE SEQUENCE [LARGE SCALE GENOMIC DNA]</scope>
    <source>
        <strain evidence="9 10">YIT 12057</strain>
    </source>
</reference>
<accession>F3PPX4</accession>
<protein>
    <submittedName>
        <fullName evidence="9">TonB-dependent receptor plug domain protein</fullName>
    </submittedName>
</protein>
<organism evidence="9 10">
    <name type="scientific">Bacteroides fluxus YIT 12057</name>
    <dbReference type="NCBI Taxonomy" id="763034"/>
    <lineage>
        <taxon>Bacteria</taxon>
        <taxon>Pseudomonadati</taxon>
        <taxon>Bacteroidota</taxon>
        <taxon>Bacteroidia</taxon>
        <taxon>Bacteroidales</taxon>
        <taxon>Bacteroidaceae</taxon>
        <taxon>Bacteroides</taxon>
    </lineage>
</organism>
<dbReference type="FunFam" id="2.60.40.1120:FF:000003">
    <property type="entry name" value="Outer membrane protein Omp121"/>
    <property type="match status" value="1"/>
</dbReference>
<proteinExistence type="inferred from homology"/>
<dbReference type="eggNOG" id="COG4771">
    <property type="taxonomic scope" value="Bacteria"/>
</dbReference>
<dbReference type="InterPro" id="IPR037066">
    <property type="entry name" value="Plug_dom_sf"/>
</dbReference>
<evidence type="ECO:0000256" key="4">
    <source>
        <dbReference type="ARBA" id="ARBA00022692"/>
    </source>
</evidence>
<sequence length="1113" mass="122456">MFLVYKSKYINILLVFFKSAHMRNFKLIYMFANKSKYIELMKRNYCLSLVLLALFGMATPYSVNASENEPSSQSAQQIKKITGKVVDASGEPVIGASVLVKGTGTGAVTDIDGKFSVDASVGSTLEVSFVGYTPIEVKVTSSNVYNVVLKDDTQVLSEVVVTAMGIKKEKKALGYSVQDVNSNELLKNKNANIINSLNGKIAGVNITQGSGAAGAGASIIIRGGTSLERDNQPLFIVDGIVYDNGVDIGGNSGFDGAQSTNSTYSNRVMDINPEDVENMSVLKGPAAAALYGSRAAAGVIIITTKKGQEGRVEVNLSSKLSTMWVNRLPEQQSTYKRGTFGDTGIFTDLGVLNSWGEKFQPGETIYDNVSDFFENGITWDNNVSISGGGKNNNFFLSLSRFNQDGIIPETGYTKNTIRFNGEQRYGKLTVGANMAYSIADSDKSLTSGGLYDSGGTGAMNSVFRWPRNERMSHWLNEDGSKYRLFPDQQLADDIDNPYWIVNKNRVTDKTTRFTGNINLKLDVFDWWKITYTAGTDRYTTNTRRLIEPESGVKLLWQKGMLSESDRTYEYLTSNLMMNFNKKIADFDFNLLVGNSVEDTKTTVNRRMGWNFVVDNFFSINNTAETDRSITQANSRKRLVGVYGEFRIGYKSLAYVTVTGRNDWTSTLPVDNRSYFYPSVGGAFVFSELLPENNILSFGKVRASWARVGKDADPYVTNTYLDPPFITIGGNGLQNSWTHGNTLLIPETTESTEIGLEMRFLNGRIGFDWTYYTNKSYNQLLSPRTSQATGYIFMTTNAGDIVNKGMELAISGTPVKNKHFTWETMLNLSGNRGKVNNLLQGLDILYVTDVQVGNAKAASFNGGNFMAISGSKWSRDDQGNVILDKKTGMPTSDNQATYELGNREPKLLGGFNNTFTYKNWSLSMLWDFRIGGDIYNGTDYFMTSAGMSVRSANRENLTINGVVATGKDANGKETYSPATYNFSADKFYNRNDYSQEVPAGSDNALSGKSIIRNYWTGSYTLESSNYMTDTSWLRLRSISLTYTFPKTLLQKTKFIKGLSATVTGTNLLLLTNYKGMDPETSAAGAGAIGSSSVGIDYCGVPATAGMSFGVNVTF</sequence>
<evidence type="ECO:0000256" key="5">
    <source>
        <dbReference type="ARBA" id="ARBA00023136"/>
    </source>
</evidence>
<dbReference type="STRING" id="763034.HMPREF9446_00766"/>
<dbReference type="InterPro" id="IPR036942">
    <property type="entry name" value="Beta-barrel_TonB_sf"/>
</dbReference>
<keyword evidence="9" id="KW-0675">Receptor</keyword>
<dbReference type="NCBIfam" id="TIGR04057">
    <property type="entry name" value="SusC_RagA_signa"/>
    <property type="match status" value="1"/>
</dbReference>
<dbReference type="NCBIfam" id="TIGR04056">
    <property type="entry name" value="OMP_RagA_SusC"/>
    <property type="match status" value="1"/>
</dbReference>
<dbReference type="EMBL" id="AFBN01000013">
    <property type="protein sequence ID" value="EGF59016.1"/>
    <property type="molecule type" value="Genomic_DNA"/>
</dbReference>
<dbReference type="GO" id="GO:0009279">
    <property type="term" value="C:cell outer membrane"/>
    <property type="evidence" value="ECO:0007669"/>
    <property type="project" value="UniProtKB-SubCell"/>
</dbReference>
<comment type="subcellular location">
    <subcellularLocation>
        <location evidence="1 7">Cell outer membrane</location>
        <topology evidence="1 7">Multi-pass membrane protein</topology>
    </subcellularLocation>
</comment>
<evidence type="ECO:0000256" key="3">
    <source>
        <dbReference type="ARBA" id="ARBA00022452"/>
    </source>
</evidence>
<dbReference type="SUPFAM" id="SSF49464">
    <property type="entry name" value="Carboxypeptidase regulatory domain-like"/>
    <property type="match status" value="1"/>
</dbReference>
<dbReference type="InterPro" id="IPR023996">
    <property type="entry name" value="TonB-dep_OMP_SusC/RagA"/>
</dbReference>
<dbReference type="Gene3D" id="2.170.130.10">
    <property type="entry name" value="TonB-dependent receptor, plug domain"/>
    <property type="match status" value="1"/>
</dbReference>
<dbReference type="Pfam" id="PF07715">
    <property type="entry name" value="Plug"/>
    <property type="match status" value="1"/>
</dbReference>